<protein>
    <recommendedName>
        <fullName evidence="5">Zinc finger DksA/TraR C4-type domain-containing protein</fullName>
    </recommendedName>
</protein>
<accession>A0A382MZ83</accession>
<evidence type="ECO:0000259" key="5">
    <source>
        <dbReference type="Pfam" id="PF01258"/>
    </source>
</evidence>
<dbReference type="Pfam" id="PF01258">
    <property type="entry name" value="zf-dskA_traR"/>
    <property type="match status" value="1"/>
</dbReference>
<feature type="region of interest" description="Disordered" evidence="4">
    <location>
        <begin position="127"/>
        <end position="152"/>
    </location>
</feature>
<dbReference type="InterPro" id="IPR000962">
    <property type="entry name" value="Znf_DskA_TraR"/>
</dbReference>
<dbReference type="InterPro" id="IPR037187">
    <property type="entry name" value="DnaK_N"/>
</dbReference>
<evidence type="ECO:0000313" key="6">
    <source>
        <dbReference type="EMBL" id="SVC53830.1"/>
    </source>
</evidence>
<dbReference type="PANTHER" id="PTHR33823">
    <property type="entry name" value="RNA POLYMERASE-BINDING TRANSCRIPTION FACTOR DKSA-RELATED"/>
    <property type="match status" value="1"/>
</dbReference>
<feature type="domain" description="Zinc finger DksA/TraR C4-type" evidence="5">
    <location>
        <begin position="94"/>
        <end position="128"/>
    </location>
</feature>
<keyword evidence="3" id="KW-0862">Zinc</keyword>
<organism evidence="6">
    <name type="scientific">marine metagenome</name>
    <dbReference type="NCBI Taxonomy" id="408172"/>
    <lineage>
        <taxon>unclassified sequences</taxon>
        <taxon>metagenomes</taxon>
        <taxon>ecological metagenomes</taxon>
    </lineage>
</organism>
<name>A0A382MZ83_9ZZZZ</name>
<feature type="compositionally biased region" description="Polar residues" evidence="4">
    <location>
        <begin position="134"/>
        <end position="145"/>
    </location>
</feature>
<feature type="non-terminal residue" evidence="6">
    <location>
        <position position="1"/>
    </location>
</feature>
<reference evidence="6" key="1">
    <citation type="submission" date="2018-05" db="EMBL/GenBank/DDBJ databases">
        <authorList>
            <person name="Lanie J.A."/>
            <person name="Ng W.-L."/>
            <person name="Kazmierczak K.M."/>
            <person name="Andrzejewski T.M."/>
            <person name="Davidsen T.M."/>
            <person name="Wayne K.J."/>
            <person name="Tettelin H."/>
            <person name="Glass J.I."/>
            <person name="Rusch D."/>
            <person name="Podicherti R."/>
            <person name="Tsui H.-C.T."/>
            <person name="Winkler M.E."/>
        </authorList>
    </citation>
    <scope>NUCLEOTIDE SEQUENCE</scope>
</reference>
<dbReference type="PANTHER" id="PTHR33823:SF4">
    <property type="entry name" value="GENERAL STRESS PROTEIN 16O"/>
    <property type="match status" value="1"/>
</dbReference>
<evidence type="ECO:0000256" key="1">
    <source>
        <dbReference type="ARBA" id="ARBA00022723"/>
    </source>
</evidence>
<dbReference type="AlphaFoldDB" id="A0A382MZ83"/>
<evidence type="ECO:0000256" key="4">
    <source>
        <dbReference type="SAM" id="MobiDB-lite"/>
    </source>
</evidence>
<gene>
    <name evidence="6" type="ORF">METZ01_LOCUS306684</name>
</gene>
<dbReference type="SUPFAM" id="SSF57716">
    <property type="entry name" value="Glucocorticoid receptor-like (DNA-binding domain)"/>
    <property type="match status" value="1"/>
</dbReference>
<dbReference type="EMBL" id="UINC01096715">
    <property type="protein sequence ID" value="SVC53830.1"/>
    <property type="molecule type" value="Genomic_DNA"/>
</dbReference>
<dbReference type="GO" id="GO:0008270">
    <property type="term" value="F:zinc ion binding"/>
    <property type="evidence" value="ECO:0007669"/>
    <property type="project" value="UniProtKB-KW"/>
</dbReference>
<dbReference type="SUPFAM" id="SSF109635">
    <property type="entry name" value="DnaK suppressor protein DksA, alpha-hairpin domain"/>
    <property type="match status" value="1"/>
</dbReference>
<keyword evidence="1" id="KW-0479">Metal-binding</keyword>
<evidence type="ECO:0000256" key="3">
    <source>
        <dbReference type="ARBA" id="ARBA00022833"/>
    </source>
</evidence>
<sequence>GRKQPCSIGVAMKKARYNELKRILEERRFEIMAEVQDKVRDVRKENATVSQQGVRDEAESSEADIQEDIEFALLQMKAETLKRIEDALLLLDKGTFGECYECGDEISAQRLRALPFAVRCKYCEEKRESETQTEKTNGPLRSTASLFLDHPN</sequence>
<dbReference type="Gene3D" id="1.20.120.910">
    <property type="entry name" value="DksA, coiled-coil domain"/>
    <property type="match status" value="1"/>
</dbReference>
<dbReference type="PROSITE" id="PS51128">
    <property type="entry name" value="ZF_DKSA_2"/>
    <property type="match status" value="1"/>
</dbReference>
<keyword evidence="2" id="KW-0863">Zinc-finger</keyword>
<proteinExistence type="predicted"/>
<evidence type="ECO:0000256" key="2">
    <source>
        <dbReference type="ARBA" id="ARBA00022771"/>
    </source>
</evidence>